<reference evidence="2 3" key="1">
    <citation type="submission" date="2023-03" db="EMBL/GenBank/DDBJ databases">
        <title>Whole genome sequencing of Methanotrichaceae archaeon M04Ac.</title>
        <authorList>
            <person name="Khomyakova M.A."/>
            <person name="Merkel A.Y."/>
            <person name="Slobodkin A.I."/>
        </authorList>
    </citation>
    <scope>NUCLEOTIDE SEQUENCE [LARGE SCALE GENOMIC DNA]</scope>
    <source>
        <strain evidence="2 3">M04Ac</strain>
    </source>
</reference>
<dbReference type="EMBL" id="JARFPL010000049">
    <property type="protein sequence ID" value="MDF0594171.1"/>
    <property type="molecule type" value="Genomic_DNA"/>
</dbReference>
<keyword evidence="3" id="KW-1185">Reference proteome</keyword>
<protein>
    <recommendedName>
        <fullName evidence="4">DUF1795 domain-containing protein</fullName>
    </recommendedName>
</protein>
<feature type="compositionally biased region" description="Polar residues" evidence="1">
    <location>
        <begin position="218"/>
        <end position="229"/>
    </location>
</feature>
<evidence type="ECO:0000313" key="2">
    <source>
        <dbReference type="EMBL" id="MDF0594171.1"/>
    </source>
</evidence>
<evidence type="ECO:0000313" key="3">
    <source>
        <dbReference type="Proteomes" id="UP001215956"/>
    </source>
</evidence>
<name>A0ABT5XHR5_9EURY</name>
<dbReference type="RefSeq" id="WP_316969867.1">
    <property type="nucleotide sequence ID" value="NZ_JARFPL010000049.1"/>
</dbReference>
<proteinExistence type="predicted"/>
<gene>
    <name evidence="2" type="ORF">P0O24_11325</name>
</gene>
<evidence type="ECO:0008006" key="4">
    <source>
        <dbReference type="Google" id="ProtNLM"/>
    </source>
</evidence>
<sequence length="266" mass="28583">MKSANGSGSGGLKILLGCLVLISLTGISGSAQGEQEGEIVGYGFGLKEYAEVSFAIPAEFDEMVQAESLEEGNYSEGKYVGASVLFDESRVSILLLYPCDLTGEELDAFDLVSALNGFNKAYDQAVYSEDPINISGQQAYVGQLEGQLIIVYQPSDLTVSAIFIDENINEEALDYFVPSLQINVDEAITPLYPEYCAGIQTETAAPAPAQPATEVVQTAQPVQAEQPAQTEEAVQPAATFDKAKIDAEVAETVERFEEMFGRKLSF</sequence>
<organism evidence="2 3">
    <name type="scientific">Candidatus Methanocrinis alkalitolerans</name>
    <dbReference type="NCBI Taxonomy" id="3033395"/>
    <lineage>
        <taxon>Archaea</taxon>
        <taxon>Methanobacteriati</taxon>
        <taxon>Methanobacteriota</taxon>
        <taxon>Stenosarchaea group</taxon>
        <taxon>Methanomicrobia</taxon>
        <taxon>Methanotrichales</taxon>
        <taxon>Methanotrichaceae</taxon>
        <taxon>Methanocrinis</taxon>
    </lineage>
</organism>
<dbReference type="Proteomes" id="UP001215956">
    <property type="component" value="Unassembled WGS sequence"/>
</dbReference>
<comment type="caution">
    <text evidence="2">The sequence shown here is derived from an EMBL/GenBank/DDBJ whole genome shotgun (WGS) entry which is preliminary data.</text>
</comment>
<feature type="region of interest" description="Disordered" evidence="1">
    <location>
        <begin position="209"/>
        <end position="237"/>
    </location>
</feature>
<evidence type="ECO:0000256" key="1">
    <source>
        <dbReference type="SAM" id="MobiDB-lite"/>
    </source>
</evidence>
<accession>A0ABT5XHR5</accession>